<dbReference type="PANTHER" id="PTHR16932:SF18">
    <property type="entry name" value="INTERFERON, ALPHA-INDUCIBLE PROTEIN 27-LIKE 2"/>
    <property type="match status" value="1"/>
</dbReference>
<comment type="similarity">
    <text evidence="2">Belongs to the IFI6/IFI27 family.</text>
</comment>
<keyword evidence="7" id="KW-1185">Reference proteome</keyword>
<dbReference type="InterPro" id="IPR009311">
    <property type="entry name" value="IFI6/IFI27-like"/>
</dbReference>
<keyword evidence="3" id="KW-0812">Transmembrane</keyword>
<dbReference type="Proteomes" id="UP001175228">
    <property type="component" value="Unassembled WGS sequence"/>
</dbReference>
<comment type="subcellular location">
    <subcellularLocation>
        <location evidence="1">Membrane</location>
        <topology evidence="1">Multi-pass membrane protein</topology>
    </subcellularLocation>
</comment>
<evidence type="ECO:0000313" key="7">
    <source>
        <dbReference type="Proteomes" id="UP001175228"/>
    </source>
</evidence>
<organism evidence="6 7">
    <name type="scientific">Armillaria luteobubalina</name>
    <dbReference type="NCBI Taxonomy" id="153913"/>
    <lineage>
        <taxon>Eukaryota</taxon>
        <taxon>Fungi</taxon>
        <taxon>Dikarya</taxon>
        <taxon>Basidiomycota</taxon>
        <taxon>Agaricomycotina</taxon>
        <taxon>Agaricomycetes</taxon>
        <taxon>Agaricomycetidae</taxon>
        <taxon>Agaricales</taxon>
        <taxon>Marasmiineae</taxon>
        <taxon>Physalacriaceae</taxon>
        <taxon>Armillaria</taxon>
    </lineage>
</organism>
<accession>A0AA39Q2W1</accession>
<dbReference type="GO" id="GO:0016020">
    <property type="term" value="C:membrane"/>
    <property type="evidence" value="ECO:0007669"/>
    <property type="project" value="UniProtKB-SubCell"/>
</dbReference>
<reference evidence="6" key="1">
    <citation type="submission" date="2023-06" db="EMBL/GenBank/DDBJ databases">
        <authorList>
            <consortium name="Lawrence Berkeley National Laboratory"/>
            <person name="Ahrendt S."/>
            <person name="Sahu N."/>
            <person name="Indic B."/>
            <person name="Wong-Bajracharya J."/>
            <person name="Merenyi Z."/>
            <person name="Ke H.-M."/>
            <person name="Monk M."/>
            <person name="Kocsube S."/>
            <person name="Drula E."/>
            <person name="Lipzen A."/>
            <person name="Balint B."/>
            <person name="Henrissat B."/>
            <person name="Andreopoulos B."/>
            <person name="Martin F.M."/>
            <person name="Harder C.B."/>
            <person name="Rigling D."/>
            <person name="Ford K.L."/>
            <person name="Foster G.D."/>
            <person name="Pangilinan J."/>
            <person name="Papanicolaou A."/>
            <person name="Barry K."/>
            <person name="LaButti K."/>
            <person name="Viragh M."/>
            <person name="Koriabine M."/>
            <person name="Yan M."/>
            <person name="Riley R."/>
            <person name="Champramary S."/>
            <person name="Plett K.L."/>
            <person name="Tsai I.J."/>
            <person name="Slot J."/>
            <person name="Sipos G."/>
            <person name="Plett J."/>
            <person name="Nagy L.G."/>
            <person name="Grigoriev I.V."/>
        </authorList>
    </citation>
    <scope>NUCLEOTIDE SEQUENCE</scope>
    <source>
        <strain evidence="6">HWK02</strain>
    </source>
</reference>
<evidence type="ECO:0000256" key="1">
    <source>
        <dbReference type="ARBA" id="ARBA00004141"/>
    </source>
</evidence>
<evidence type="ECO:0000256" key="4">
    <source>
        <dbReference type="ARBA" id="ARBA00022989"/>
    </source>
</evidence>
<evidence type="ECO:0000313" key="6">
    <source>
        <dbReference type="EMBL" id="KAK0495242.1"/>
    </source>
</evidence>
<evidence type="ECO:0000256" key="5">
    <source>
        <dbReference type="ARBA" id="ARBA00023136"/>
    </source>
</evidence>
<dbReference type="InterPro" id="IPR011989">
    <property type="entry name" value="ARM-like"/>
</dbReference>
<name>A0AA39Q2W1_9AGAR</name>
<dbReference type="Gene3D" id="6.10.110.10">
    <property type="match status" value="1"/>
</dbReference>
<dbReference type="PANTHER" id="PTHR16932">
    <property type="entry name" value="INTERFERON ALPHA-INDUCIBLE PROTEIN 27"/>
    <property type="match status" value="1"/>
</dbReference>
<dbReference type="Gene3D" id="1.25.10.10">
    <property type="entry name" value="Leucine-rich Repeat Variant"/>
    <property type="match status" value="1"/>
</dbReference>
<dbReference type="AlphaFoldDB" id="A0AA39Q2W1"/>
<evidence type="ECO:0000256" key="2">
    <source>
        <dbReference type="ARBA" id="ARBA00007262"/>
    </source>
</evidence>
<keyword evidence="5" id="KW-0472">Membrane</keyword>
<protein>
    <submittedName>
        <fullName evidence="6">Uncharacterized protein</fullName>
    </submittedName>
</protein>
<sequence length="344" mass="36412">MSSVNSYEVKRAQVQLTSKPPAAIDLSQSPLAIISQLAQKIDGIRHPQAWACVVWLVGQYVGSEEGTPSHLEGVGSNHIVAHSLLNSFLASKVKLQYIFLLARYDTNYDVHDRARMLSTLLSGIHASIPVTNGIDTPAEREGVILQHEQVRMVLFKGKAGITDVKPFMTDPCIMIRLSSAVTRKPTLGKPILPDWLEKGVESSLRDTEEDIALMPVIPSGPVPGLTPPQLPNWAIGASAAAGVVLMPVLAPATLGIVGFSVVGPITGTLAAAIQSSIGNIVAGSAFAVAQSIAMGGAIPATVYAASRAIAGVAVWAASWFSGEHDETQIMLAPSDSKSYNVYYR</sequence>
<keyword evidence="4" id="KW-1133">Transmembrane helix</keyword>
<dbReference type="EMBL" id="JAUEPU010000018">
    <property type="protein sequence ID" value="KAK0495242.1"/>
    <property type="molecule type" value="Genomic_DNA"/>
</dbReference>
<gene>
    <name evidence="6" type="ORF">EDD18DRAFT_1354456</name>
</gene>
<comment type="caution">
    <text evidence="6">The sequence shown here is derived from an EMBL/GenBank/DDBJ whole genome shotgun (WGS) entry which is preliminary data.</text>
</comment>
<dbReference type="InterPro" id="IPR038213">
    <property type="entry name" value="IFI6/IFI27-like_sf"/>
</dbReference>
<proteinExistence type="inferred from homology"/>
<evidence type="ECO:0000256" key="3">
    <source>
        <dbReference type="ARBA" id="ARBA00022692"/>
    </source>
</evidence>